<sequence length="57" mass="7148">MYSSVKEYSIIDMKEKDQLYKRNDFITSKKQSRFRLIQHLFNEDVLRFKLLFRQMQL</sequence>
<reference evidence="1 2" key="1">
    <citation type="submission" date="2016-08" db="EMBL/GenBank/DDBJ databases">
        <title>A Parts List for Fungal Cellulosomes Revealed by Comparative Genomics.</title>
        <authorList>
            <consortium name="DOE Joint Genome Institute"/>
            <person name="Haitjema C.H."/>
            <person name="Gilmore S.P."/>
            <person name="Henske J.K."/>
            <person name="Solomon K.V."/>
            <person name="De Groot R."/>
            <person name="Kuo A."/>
            <person name="Mondo S.J."/>
            <person name="Salamov A.A."/>
            <person name="Labutti K."/>
            <person name="Zhao Z."/>
            <person name="Chiniquy J."/>
            <person name="Barry K."/>
            <person name="Brewer H.M."/>
            <person name="Purvine S.O."/>
            <person name="Wright A.T."/>
            <person name="Boxma B."/>
            <person name="Van Alen T."/>
            <person name="Hackstein J.H."/>
            <person name="Baker S.E."/>
            <person name="Grigoriev I.V."/>
            <person name="O'Malley M.A."/>
        </authorList>
    </citation>
    <scope>NUCLEOTIDE SEQUENCE [LARGE SCALE GENOMIC DNA]</scope>
    <source>
        <strain evidence="1 2">S4</strain>
    </source>
</reference>
<dbReference type="Proteomes" id="UP000193944">
    <property type="component" value="Unassembled WGS sequence"/>
</dbReference>
<protein>
    <submittedName>
        <fullName evidence="1">Uncharacterized protein</fullName>
    </submittedName>
</protein>
<reference evidence="1 2" key="2">
    <citation type="submission" date="2016-08" db="EMBL/GenBank/DDBJ databases">
        <title>Pervasive Adenine N6-methylation of Active Genes in Fungi.</title>
        <authorList>
            <consortium name="DOE Joint Genome Institute"/>
            <person name="Mondo S.J."/>
            <person name="Dannebaum R.O."/>
            <person name="Kuo R.C."/>
            <person name="Labutti K."/>
            <person name="Haridas S."/>
            <person name="Kuo A."/>
            <person name="Salamov A."/>
            <person name="Ahrendt S.R."/>
            <person name="Lipzen A."/>
            <person name="Sullivan W."/>
            <person name="Andreopoulos W.B."/>
            <person name="Clum A."/>
            <person name="Lindquist E."/>
            <person name="Daum C."/>
            <person name="Ramamoorthy G.K."/>
            <person name="Gryganskyi A."/>
            <person name="Culley D."/>
            <person name="Magnuson J.K."/>
            <person name="James T.Y."/>
            <person name="O'Malley M.A."/>
            <person name="Stajich J.E."/>
            <person name="Spatafora J.W."/>
            <person name="Visel A."/>
            <person name="Grigoriev I.V."/>
        </authorList>
    </citation>
    <scope>NUCLEOTIDE SEQUENCE [LARGE SCALE GENOMIC DNA]</scope>
    <source>
        <strain evidence="1 2">S4</strain>
    </source>
</reference>
<evidence type="ECO:0000313" key="1">
    <source>
        <dbReference type="EMBL" id="ORX88306.1"/>
    </source>
</evidence>
<proteinExistence type="predicted"/>
<comment type="caution">
    <text evidence="1">The sequence shown here is derived from an EMBL/GenBank/DDBJ whole genome shotgun (WGS) entry which is preliminary data.</text>
</comment>
<dbReference type="EMBL" id="MCFG01000001">
    <property type="protein sequence ID" value="ORX88306.1"/>
    <property type="molecule type" value="Genomic_DNA"/>
</dbReference>
<gene>
    <name evidence="1" type="ORF">BCR32DRAFT_324089</name>
</gene>
<organism evidence="1 2">
    <name type="scientific">Anaeromyces robustus</name>
    <dbReference type="NCBI Taxonomy" id="1754192"/>
    <lineage>
        <taxon>Eukaryota</taxon>
        <taxon>Fungi</taxon>
        <taxon>Fungi incertae sedis</taxon>
        <taxon>Chytridiomycota</taxon>
        <taxon>Chytridiomycota incertae sedis</taxon>
        <taxon>Neocallimastigomycetes</taxon>
        <taxon>Neocallimastigales</taxon>
        <taxon>Neocallimastigaceae</taxon>
        <taxon>Anaeromyces</taxon>
    </lineage>
</organism>
<keyword evidence="2" id="KW-1185">Reference proteome</keyword>
<accession>A0A1Y1XS30</accession>
<evidence type="ECO:0000313" key="2">
    <source>
        <dbReference type="Proteomes" id="UP000193944"/>
    </source>
</evidence>
<name>A0A1Y1XS30_9FUNG</name>
<dbReference type="AlphaFoldDB" id="A0A1Y1XS30"/>